<dbReference type="PANTHER" id="PTHR13691">
    <property type="entry name" value="RIBOSOMAL PROTEIN L2"/>
    <property type="match status" value="1"/>
</dbReference>
<evidence type="ECO:0000256" key="5">
    <source>
        <dbReference type="SAM" id="MobiDB-lite"/>
    </source>
</evidence>
<keyword evidence="4" id="KW-0699">rRNA-binding</keyword>
<feature type="region of interest" description="Disordered" evidence="5">
    <location>
        <begin position="223"/>
        <end position="279"/>
    </location>
</feature>
<protein>
    <recommendedName>
        <fullName evidence="4">Large ribosomal subunit protein uL2</fullName>
    </recommendedName>
</protein>
<feature type="domain" description="Large ribosomal subunit protein uL2 C-terminal" evidence="6">
    <location>
        <begin position="125"/>
        <end position="253"/>
    </location>
</feature>
<feature type="domain" description="Large ribosomal subunit protein uL2 RNA-binding" evidence="7">
    <location>
        <begin position="42"/>
        <end position="119"/>
    </location>
</feature>
<dbReference type="InterPro" id="IPR014722">
    <property type="entry name" value="Rib_uL2_dom2"/>
</dbReference>
<dbReference type="InterPro" id="IPR022669">
    <property type="entry name" value="Ribosomal_uL2_C"/>
</dbReference>
<feature type="compositionally biased region" description="Basic residues" evidence="5">
    <location>
        <begin position="269"/>
        <end position="279"/>
    </location>
</feature>
<dbReference type="SMART" id="SM01383">
    <property type="entry name" value="Ribosomal_L2"/>
    <property type="match status" value="1"/>
</dbReference>
<evidence type="ECO:0000259" key="7">
    <source>
        <dbReference type="SMART" id="SM01383"/>
    </source>
</evidence>
<reference evidence="8 9" key="1">
    <citation type="journal article" date="2019" name="Int. J. Syst. Evol. Microbiol.">
        <title>The Global Catalogue of Microorganisms (GCM) 10K type strain sequencing project: providing services to taxonomists for standard genome sequencing and annotation.</title>
        <authorList>
            <consortium name="The Broad Institute Genomics Platform"/>
            <consortium name="The Broad Institute Genome Sequencing Center for Infectious Disease"/>
            <person name="Wu L."/>
            <person name="Ma J."/>
        </authorList>
    </citation>
    <scope>NUCLEOTIDE SEQUENCE [LARGE SCALE GENOMIC DNA]</scope>
    <source>
        <strain evidence="8 9">JCM 13249</strain>
    </source>
</reference>
<dbReference type="InterPro" id="IPR002171">
    <property type="entry name" value="Ribosomal_uL2"/>
</dbReference>
<proteinExistence type="inferred from homology"/>
<dbReference type="PIRSF" id="PIRSF002158">
    <property type="entry name" value="Ribosomal_L2"/>
    <property type="match status" value="1"/>
</dbReference>
<evidence type="ECO:0000313" key="8">
    <source>
        <dbReference type="EMBL" id="GAA1746862.1"/>
    </source>
</evidence>
<dbReference type="Gene3D" id="2.40.50.140">
    <property type="entry name" value="Nucleic acid-binding proteins"/>
    <property type="match status" value="1"/>
</dbReference>
<keyword evidence="3 4" id="KW-0687">Ribonucleoprotein</keyword>
<keyword evidence="4" id="KW-0694">RNA-binding</keyword>
<evidence type="ECO:0000256" key="2">
    <source>
        <dbReference type="ARBA" id="ARBA00022980"/>
    </source>
</evidence>
<dbReference type="Proteomes" id="UP001500655">
    <property type="component" value="Unassembled WGS sequence"/>
</dbReference>
<evidence type="ECO:0000256" key="1">
    <source>
        <dbReference type="ARBA" id="ARBA00005636"/>
    </source>
</evidence>
<dbReference type="InterPro" id="IPR008991">
    <property type="entry name" value="Translation_prot_SH3-like_sf"/>
</dbReference>
<dbReference type="PROSITE" id="PS00467">
    <property type="entry name" value="RIBOSOMAL_L2"/>
    <property type="match status" value="1"/>
</dbReference>
<dbReference type="PANTHER" id="PTHR13691:SF5">
    <property type="entry name" value="LARGE RIBOSOMAL SUBUNIT PROTEIN UL2M"/>
    <property type="match status" value="1"/>
</dbReference>
<accession>A0ABN2K295</accession>
<dbReference type="InterPro" id="IPR022671">
    <property type="entry name" value="Ribosomal_uL2_CS"/>
</dbReference>
<comment type="function">
    <text evidence="4">One of the primary rRNA binding proteins. Required for association of the 30S and 50S subunits to form the 70S ribosome, for tRNA binding and peptide bond formation. It has been suggested to have peptidyltransferase activity; this is somewhat controversial. Makes several contacts with the 16S rRNA in the 70S ribosome.</text>
</comment>
<dbReference type="NCBIfam" id="TIGR01171">
    <property type="entry name" value="rplB_bact"/>
    <property type="match status" value="1"/>
</dbReference>
<organism evidence="8 9">
    <name type="scientific">Luedemannella helvata</name>
    <dbReference type="NCBI Taxonomy" id="349315"/>
    <lineage>
        <taxon>Bacteria</taxon>
        <taxon>Bacillati</taxon>
        <taxon>Actinomycetota</taxon>
        <taxon>Actinomycetes</taxon>
        <taxon>Micromonosporales</taxon>
        <taxon>Micromonosporaceae</taxon>
        <taxon>Luedemannella</taxon>
    </lineage>
</organism>
<comment type="caution">
    <text evidence="8">The sequence shown here is derived from an EMBL/GenBank/DDBJ whole genome shotgun (WGS) entry which is preliminary data.</text>
</comment>
<dbReference type="Gene3D" id="4.10.950.10">
    <property type="entry name" value="Ribosomal protein L2, domain 3"/>
    <property type="match status" value="1"/>
</dbReference>
<keyword evidence="2 4" id="KW-0689">Ribosomal protein</keyword>
<dbReference type="Pfam" id="PF00181">
    <property type="entry name" value="Ribosomal_L2_N"/>
    <property type="match status" value="1"/>
</dbReference>
<feature type="region of interest" description="Disordered" evidence="5">
    <location>
        <begin position="36"/>
        <end position="59"/>
    </location>
</feature>
<dbReference type="EMBL" id="BAAALS010000006">
    <property type="protein sequence ID" value="GAA1746862.1"/>
    <property type="molecule type" value="Genomic_DNA"/>
</dbReference>
<dbReference type="InterPro" id="IPR005880">
    <property type="entry name" value="Ribosomal_uL2_bac/org-type"/>
</dbReference>
<dbReference type="Pfam" id="PF03947">
    <property type="entry name" value="Ribosomal_L2_C"/>
    <property type="match status" value="1"/>
</dbReference>
<comment type="subunit">
    <text evidence="4">Part of the 50S ribosomal subunit. Forms a bridge to the 30S subunit in the 70S ribosome.</text>
</comment>
<dbReference type="RefSeq" id="WP_344078763.1">
    <property type="nucleotide sequence ID" value="NZ_BAAALS010000006.1"/>
</dbReference>
<sequence>MAIRKYKPTTPGRRGSSVSDFAEITRSTPEKSLLVPLHSKGGRNAHGRVTTRHQGGGHKRQYRLIDFKRVDKDGVPAKVAHIEYDPNRTARIALLHYADGEKRYILAPKDIKQGDRIESGVGADIKPGNNLPLRNIPVGTTVHAVELRPGGGAKMARSAGSGIQLLGREGDYATLRLPSGEIRRVLVQCRATIGEIGNADQSNINWGKAGRMRWKGKRPTVRGVAMNPIDHPHGGGEGKTSGGRHPVNPKGKPEGRTRRKGQPSDRLIVRRRYATRKRG</sequence>
<evidence type="ECO:0000313" key="9">
    <source>
        <dbReference type="Proteomes" id="UP001500655"/>
    </source>
</evidence>
<dbReference type="SUPFAM" id="SSF50249">
    <property type="entry name" value="Nucleic acid-binding proteins"/>
    <property type="match status" value="1"/>
</dbReference>
<dbReference type="SMART" id="SM01382">
    <property type="entry name" value="Ribosomal_L2_C"/>
    <property type="match status" value="1"/>
</dbReference>
<dbReference type="InterPro" id="IPR022666">
    <property type="entry name" value="Ribosomal_uL2_RNA-bd_dom"/>
</dbReference>
<evidence type="ECO:0000256" key="4">
    <source>
        <dbReference type="HAMAP-Rule" id="MF_01320"/>
    </source>
</evidence>
<comment type="similarity">
    <text evidence="1 4">Belongs to the universal ribosomal protein uL2 family.</text>
</comment>
<evidence type="ECO:0000256" key="3">
    <source>
        <dbReference type="ARBA" id="ARBA00023274"/>
    </source>
</evidence>
<keyword evidence="9" id="KW-1185">Reference proteome</keyword>
<dbReference type="SUPFAM" id="SSF50104">
    <property type="entry name" value="Translation proteins SH3-like domain"/>
    <property type="match status" value="1"/>
</dbReference>
<gene>
    <name evidence="4 8" type="primary">rplB</name>
    <name evidence="8" type="ORF">GCM10009681_17520</name>
</gene>
<evidence type="ECO:0000259" key="6">
    <source>
        <dbReference type="SMART" id="SM01382"/>
    </source>
</evidence>
<dbReference type="InterPro" id="IPR014726">
    <property type="entry name" value="Ribosomal_uL2_dom3"/>
</dbReference>
<dbReference type="InterPro" id="IPR012340">
    <property type="entry name" value="NA-bd_OB-fold"/>
</dbReference>
<dbReference type="HAMAP" id="MF_01320_B">
    <property type="entry name" value="Ribosomal_uL2_B"/>
    <property type="match status" value="1"/>
</dbReference>
<feature type="compositionally biased region" description="Basic residues" evidence="5">
    <location>
        <begin position="40"/>
        <end position="59"/>
    </location>
</feature>
<dbReference type="GO" id="GO:0005840">
    <property type="term" value="C:ribosome"/>
    <property type="evidence" value="ECO:0007669"/>
    <property type="project" value="UniProtKB-KW"/>
</dbReference>
<dbReference type="Gene3D" id="2.30.30.30">
    <property type="match status" value="1"/>
</dbReference>
<name>A0ABN2K295_9ACTN</name>